<name>A0A4U5M8K4_STECR</name>
<dbReference type="AlphaFoldDB" id="A0A4U5M8K4"/>
<dbReference type="Proteomes" id="UP000298663">
    <property type="component" value="Unassembled WGS sequence"/>
</dbReference>
<evidence type="ECO:0008006" key="4">
    <source>
        <dbReference type="Google" id="ProtNLM"/>
    </source>
</evidence>
<sequence length="169" mass="18788">MTHPFMLLLSVFVAAFITGVANDCDQFRGYEVGFSFNRRIHRFRFEGTPIDLYGQLAEQAEFQTLTTVEFTKRGHVLLAYNNELVELRFDVEHDESTDADGKKKQVIVSPQSSVALESFYVCNATAITCELRGSIDGSIDLLSATVLGDVLVVGNSSSLQARKRSSIRN</sequence>
<accession>A0A4U5M8K4</accession>
<dbReference type="EMBL" id="AZBU02000009">
    <property type="protein sequence ID" value="TKR65276.1"/>
    <property type="molecule type" value="Genomic_DNA"/>
</dbReference>
<evidence type="ECO:0000313" key="3">
    <source>
        <dbReference type="Proteomes" id="UP000298663"/>
    </source>
</evidence>
<evidence type="ECO:0000256" key="1">
    <source>
        <dbReference type="SAM" id="SignalP"/>
    </source>
</evidence>
<reference evidence="2 3" key="2">
    <citation type="journal article" date="2019" name="G3 (Bethesda)">
        <title>Hybrid Assembly of the Genome of the Entomopathogenic Nematode Steinernema carpocapsae Identifies the X-Chromosome.</title>
        <authorList>
            <person name="Serra L."/>
            <person name="Macchietto M."/>
            <person name="Macias-Munoz A."/>
            <person name="McGill C.J."/>
            <person name="Rodriguez I.M."/>
            <person name="Rodriguez B."/>
            <person name="Murad R."/>
            <person name="Mortazavi A."/>
        </authorList>
    </citation>
    <scope>NUCLEOTIDE SEQUENCE [LARGE SCALE GENOMIC DNA]</scope>
    <source>
        <strain evidence="2 3">ALL</strain>
    </source>
</reference>
<keyword evidence="3" id="KW-1185">Reference proteome</keyword>
<proteinExistence type="predicted"/>
<organism evidence="2 3">
    <name type="scientific">Steinernema carpocapsae</name>
    <name type="common">Entomopathogenic nematode</name>
    <dbReference type="NCBI Taxonomy" id="34508"/>
    <lineage>
        <taxon>Eukaryota</taxon>
        <taxon>Metazoa</taxon>
        <taxon>Ecdysozoa</taxon>
        <taxon>Nematoda</taxon>
        <taxon>Chromadorea</taxon>
        <taxon>Rhabditida</taxon>
        <taxon>Tylenchina</taxon>
        <taxon>Panagrolaimomorpha</taxon>
        <taxon>Strongyloidoidea</taxon>
        <taxon>Steinernematidae</taxon>
        <taxon>Steinernema</taxon>
    </lineage>
</organism>
<feature type="signal peptide" evidence="1">
    <location>
        <begin position="1"/>
        <end position="21"/>
    </location>
</feature>
<reference evidence="2 3" key="1">
    <citation type="journal article" date="2015" name="Genome Biol.">
        <title>Comparative genomics of Steinernema reveals deeply conserved gene regulatory networks.</title>
        <authorList>
            <person name="Dillman A.R."/>
            <person name="Macchietto M."/>
            <person name="Porter C.F."/>
            <person name="Rogers A."/>
            <person name="Williams B."/>
            <person name="Antoshechkin I."/>
            <person name="Lee M.M."/>
            <person name="Goodwin Z."/>
            <person name="Lu X."/>
            <person name="Lewis E.E."/>
            <person name="Goodrich-Blair H."/>
            <person name="Stock S.P."/>
            <person name="Adams B.J."/>
            <person name="Sternberg P.W."/>
            <person name="Mortazavi A."/>
        </authorList>
    </citation>
    <scope>NUCLEOTIDE SEQUENCE [LARGE SCALE GENOMIC DNA]</scope>
    <source>
        <strain evidence="2 3">ALL</strain>
    </source>
</reference>
<gene>
    <name evidence="2" type="ORF">L596_025703</name>
</gene>
<evidence type="ECO:0000313" key="2">
    <source>
        <dbReference type="EMBL" id="TKR65276.1"/>
    </source>
</evidence>
<protein>
    <recommendedName>
        <fullName evidence="4">Laminin G domain-containing protein</fullName>
    </recommendedName>
</protein>
<feature type="chain" id="PRO_5020520629" description="Laminin G domain-containing protein" evidence="1">
    <location>
        <begin position="22"/>
        <end position="169"/>
    </location>
</feature>
<keyword evidence="1" id="KW-0732">Signal</keyword>
<comment type="caution">
    <text evidence="2">The sequence shown here is derived from an EMBL/GenBank/DDBJ whole genome shotgun (WGS) entry which is preliminary data.</text>
</comment>